<dbReference type="NCBIfam" id="TIGR00152">
    <property type="entry name" value="dephospho-CoA kinase"/>
    <property type="match status" value="1"/>
</dbReference>
<gene>
    <name evidence="3" type="ORF">M513_04188</name>
</gene>
<dbReference type="PANTHER" id="PTHR10695">
    <property type="entry name" value="DEPHOSPHO-COA KINASE-RELATED"/>
    <property type="match status" value="1"/>
</dbReference>
<dbReference type="InterPro" id="IPR014729">
    <property type="entry name" value="Rossmann-like_a/b/a_fold"/>
</dbReference>
<proteinExistence type="inferred from homology"/>
<dbReference type="PROSITE" id="PS51219">
    <property type="entry name" value="DPCK"/>
    <property type="match status" value="1"/>
</dbReference>
<evidence type="ECO:0000313" key="3">
    <source>
        <dbReference type="EMBL" id="KFD55006.1"/>
    </source>
</evidence>
<dbReference type="AlphaFoldDB" id="A0A085MCR0"/>
<name>A0A085MCR0_9BILA</name>
<dbReference type="SUPFAM" id="SSF52374">
    <property type="entry name" value="Nucleotidylyl transferase"/>
    <property type="match status" value="1"/>
</dbReference>
<dbReference type="CDD" id="cd02022">
    <property type="entry name" value="DPCK"/>
    <property type="match status" value="1"/>
</dbReference>
<dbReference type="EMBL" id="KL363203">
    <property type="protein sequence ID" value="KFD55006.1"/>
    <property type="molecule type" value="Genomic_DNA"/>
</dbReference>
<protein>
    <recommendedName>
        <fullName evidence="5">Cytidyltransferase-like domain-containing protein</fullName>
    </recommendedName>
</protein>
<dbReference type="GO" id="GO:0004140">
    <property type="term" value="F:dephospho-CoA kinase activity"/>
    <property type="evidence" value="ECO:0007669"/>
    <property type="project" value="InterPro"/>
</dbReference>
<organism evidence="3 4">
    <name type="scientific">Trichuris suis</name>
    <name type="common">pig whipworm</name>
    <dbReference type="NCBI Taxonomy" id="68888"/>
    <lineage>
        <taxon>Eukaryota</taxon>
        <taxon>Metazoa</taxon>
        <taxon>Ecdysozoa</taxon>
        <taxon>Nematoda</taxon>
        <taxon>Enoplea</taxon>
        <taxon>Dorylaimia</taxon>
        <taxon>Trichinellida</taxon>
        <taxon>Trichuridae</taxon>
        <taxon>Trichuris</taxon>
    </lineage>
</organism>
<sequence length="587" mass="65558">MLYVLLVSNTLAASKQTKFTALKIAQTVRSTRFKLKGSLGIAIAGGTVAKLSHRRAAMRLDGEMKVLLYLTQLQSTVRPRLEALLSRIASPTSCTVYLQVHSDVAKEWNLGRAFQFVRDVYEIVGSSNFSSKFRILTDSLKGMSDSGWMDNVDNLIVDCDPVEFSERFLPTDQSAFLPPWVTYVKPASLMSQFSNLRVTEAKPLDTSWARREIGLFKHAAIGGTFDHMHVGHEMLLTCAALAASKLTIGVAYGDLLYGKFLFGLVEPLDMRVYNINQFLATIAPDLSFTCVPIADLYGPTLYDETMDCLIVSEETFEGGQMINLKRADKGMSQLELVTIDLLNIGSGTDGHVKISSTLKRVELLGHLFRAPKNRVNSNPYIIGLTGGIASGKSKICEYLRSWGAHVINCDLLGHKAYQPYTAAYNEILNAFDEEIVDADTGQINRQALGAIVFKDENKRQILNRIVWPRIAEMVVEELRRVGQDSRIVVVEAAVLLEAGWESLVHEVWLTYIPEGEAVKRVMERLKCTQKEALRRVHAQRFNSEDNFSCANVVFCSLWEPETTRAQILHISYSLDSQSIGFKIVNHC</sequence>
<dbReference type="GO" id="GO:0005524">
    <property type="term" value="F:ATP binding"/>
    <property type="evidence" value="ECO:0007669"/>
    <property type="project" value="UniProtKB-KW"/>
</dbReference>
<accession>A0A085MCR0</accession>
<evidence type="ECO:0008006" key="5">
    <source>
        <dbReference type="Google" id="ProtNLM"/>
    </source>
</evidence>
<dbReference type="Pfam" id="PF01121">
    <property type="entry name" value="CoaE"/>
    <property type="match status" value="1"/>
</dbReference>
<evidence type="ECO:0000313" key="4">
    <source>
        <dbReference type="Proteomes" id="UP000030764"/>
    </source>
</evidence>
<dbReference type="GO" id="GO:0015937">
    <property type="term" value="P:coenzyme A biosynthetic process"/>
    <property type="evidence" value="ECO:0007669"/>
    <property type="project" value="InterPro"/>
</dbReference>
<keyword evidence="1" id="KW-0547">Nucleotide-binding</keyword>
<keyword evidence="2" id="KW-0067">ATP-binding</keyword>
<dbReference type="Gene3D" id="3.40.50.300">
    <property type="entry name" value="P-loop containing nucleotide triphosphate hydrolases"/>
    <property type="match status" value="1"/>
</dbReference>
<dbReference type="HAMAP" id="MF_00376">
    <property type="entry name" value="Dephospho_CoA_kinase"/>
    <property type="match status" value="1"/>
</dbReference>
<evidence type="ECO:0000256" key="2">
    <source>
        <dbReference type="ARBA" id="ARBA00022840"/>
    </source>
</evidence>
<dbReference type="PANTHER" id="PTHR10695:SF46">
    <property type="entry name" value="BIFUNCTIONAL COENZYME A SYNTHASE-RELATED"/>
    <property type="match status" value="1"/>
</dbReference>
<dbReference type="SUPFAM" id="SSF52540">
    <property type="entry name" value="P-loop containing nucleoside triphosphate hydrolases"/>
    <property type="match status" value="1"/>
</dbReference>
<dbReference type="InterPro" id="IPR001977">
    <property type="entry name" value="Depp_CoAkinase"/>
</dbReference>
<dbReference type="InterPro" id="IPR027417">
    <property type="entry name" value="P-loop_NTPase"/>
</dbReference>
<dbReference type="Gene3D" id="3.40.50.620">
    <property type="entry name" value="HUPs"/>
    <property type="match status" value="1"/>
</dbReference>
<dbReference type="Proteomes" id="UP000030764">
    <property type="component" value="Unassembled WGS sequence"/>
</dbReference>
<keyword evidence="4" id="KW-1185">Reference proteome</keyword>
<reference evidence="3 4" key="1">
    <citation type="journal article" date="2014" name="Nat. Genet.">
        <title>Genome and transcriptome of the porcine whipworm Trichuris suis.</title>
        <authorList>
            <person name="Jex A.R."/>
            <person name="Nejsum P."/>
            <person name="Schwarz E.M."/>
            <person name="Hu L."/>
            <person name="Young N.D."/>
            <person name="Hall R.S."/>
            <person name="Korhonen P.K."/>
            <person name="Liao S."/>
            <person name="Thamsborg S."/>
            <person name="Xia J."/>
            <person name="Xu P."/>
            <person name="Wang S."/>
            <person name="Scheerlinck J.P."/>
            <person name="Hofmann A."/>
            <person name="Sternberg P.W."/>
            <person name="Wang J."/>
            <person name="Gasser R.B."/>
        </authorList>
    </citation>
    <scope>NUCLEOTIDE SEQUENCE [LARGE SCALE GENOMIC DNA]</scope>
    <source>
        <strain evidence="3">DCEP-RM93M</strain>
    </source>
</reference>
<evidence type="ECO:0000256" key="1">
    <source>
        <dbReference type="ARBA" id="ARBA00022741"/>
    </source>
</evidence>